<organism evidence="7">
    <name type="scientific">hydrothermal vent metagenome</name>
    <dbReference type="NCBI Taxonomy" id="652676"/>
    <lineage>
        <taxon>unclassified sequences</taxon>
        <taxon>metagenomes</taxon>
        <taxon>ecological metagenomes</taxon>
    </lineage>
</organism>
<evidence type="ECO:0000256" key="3">
    <source>
        <dbReference type="ARBA" id="ARBA00022692"/>
    </source>
</evidence>
<keyword evidence="5 6" id="KW-0472">Membrane</keyword>
<name>A0A3B0SW07_9ZZZZ</name>
<evidence type="ECO:0000256" key="2">
    <source>
        <dbReference type="ARBA" id="ARBA00022679"/>
    </source>
</evidence>
<keyword evidence="2 7" id="KW-0808">Transferase</keyword>
<dbReference type="EMBL" id="UOEL01000013">
    <property type="protein sequence ID" value="VAW10125.1"/>
    <property type="molecule type" value="Genomic_DNA"/>
</dbReference>
<feature type="transmembrane region" description="Helical" evidence="6">
    <location>
        <begin position="133"/>
        <end position="152"/>
    </location>
</feature>
<feature type="transmembrane region" description="Helical" evidence="6">
    <location>
        <begin position="104"/>
        <end position="126"/>
    </location>
</feature>
<dbReference type="AlphaFoldDB" id="A0A3B0SW07"/>
<evidence type="ECO:0000256" key="5">
    <source>
        <dbReference type="ARBA" id="ARBA00023136"/>
    </source>
</evidence>
<dbReference type="GO" id="GO:0008961">
    <property type="term" value="F:phosphatidylglycerol-prolipoprotein diacylglyceryl transferase activity"/>
    <property type="evidence" value="ECO:0007669"/>
    <property type="project" value="InterPro"/>
</dbReference>
<keyword evidence="4 6" id="KW-1133">Transmembrane helix</keyword>
<dbReference type="GO" id="GO:0005886">
    <property type="term" value="C:plasma membrane"/>
    <property type="evidence" value="ECO:0007669"/>
    <property type="project" value="InterPro"/>
</dbReference>
<feature type="transmembrane region" description="Helical" evidence="6">
    <location>
        <begin position="185"/>
        <end position="202"/>
    </location>
</feature>
<keyword evidence="1" id="KW-1003">Cell membrane</keyword>
<dbReference type="Pfam" id="PF01790">
    <property type="entry name" value="LGT"/>
    <property type="match status" value="1"/>
</dbReference>
<feature type="transmembrane region" description="Helical" evidence="6">
    <location>
        <begin position="245"/>
        <end position="266"/>
    </location>
</feature>
<keyword evidence="7" id="KW-0449">Lipoprotein</keyword>
<evidence type="ECO:0000313" key="7">
    <source>
        <dbReference type="EMBL" id="VAW10125.1"/>
    </source>
</evidence>
<evidence type="ECO:0000256" key="1">
    <source>
        <dbReference type="ARBA" id="ARBA00022475"/>
    </source>
</evidence>
<evidence type="ECO:0000256" key="6">
    <source>
        <dbReference type="SAM" id="Phobius"/>
    </source>
</evidence>
<feature type="transmembrane region" description="Helical" evidence="6">
    <location>
        <begin position="61"/>
        <end position="84"/>
    </location>
</feature>
<dbReference type="InterPro" id="IPR001640">
    <property type="entry name" value="Lgt"/>
</dbReference>
<keyword evidence="3 6" id="KW-0812">Transmembrane</keyword>
<feature type="transmembrane region" description="Helical" evidence="6">
    <location>
        <begin position="214"/>
        <end position="233"/>
    </location>
</feature>
<dbReference type="PANTHER" id="PTHR30589:SF0">
    <property type="entry name" value="PHOSPHATIDYLGLYCEROL--PROLIPOPROTEIN DIACYLGLYCERYL TRANSFERASE"/>
    <property type="match status" value="1"/>
</dbReference>
<dbReference type="PANTHER" id="PTHR30589">
    <property type="entry name" value="PROLIPOPROTEIN DIACYLGLYCERYL TRANSFERASE"/>
    <property type="match status" value="1"/>
</dbReference>
<accession>A0A3B0SW07</accession>
<evidence type="ECO:0000256" key="4">
    <source>
        <dbReference type="ARBA" id="ARBA00022989"/>
    </source>
</evidence>
<dbReference type="NCBIfam" id="TIGR00544">
    <property type="entry name" value="lgt"/>
    <property type="match status" value="1"/>
</dbReference>
<gene>
    <name evidence="7" type="ORF">MNBD_BACTEROID03-1422</name>
</gene>
<proteinExistence type="inferred from homology"/>
<protein>
    <submittedName>
        <fullName evidence="7">Prolipoprotein diacylglyceryl transferase</fullName>
    </submittedName>
</protein>
<sequence length="275" mass="31541">MKDGIVNWNVDPVILWITDTFPLRYYGLSWAVGLGLGYYIVKRIYAREKIPLENLEKLTMYVFVGAFLGARLGHCFFYEPLYYIQNPLEIFLPIKKIGESYQFIGFQGLASHGGVIGVITAIILYAKRTKTNLLWIMDRVAIGSTMLAFIRIGNLMNSEIYGKPTNGNWGMVFQRDDLIPRHPTQIYEAFSFFLIFGILLYIYKSENIKKHNGLLVGALFVLLFLARFIIEFFKEDQVGFEDSMALNMGQVLSIPFIIIGLILIFYKQKPANDIV</sequence>
<reference evidence="7" key="1">
    <citation type="submission" date="2018-06" db="EMBL/GenBank/DDBJ databases">
        <authorList>
            <person name="Zhirakovskaya E."/>
        </authorList>
    </citation>
    <scope>NUCLEOTIDE SEQUENCE</scope>
</reference>
<dbReference type="HAMAP" id="MF_01147">
    <property type="entry name" value="Lgt"/>
    <property type="match status" value="1"/>
</dbReference>
<dbReference type="GO" id="GO:0042158">
    <property type="term" value="P:lipoprotein biosynthetic process"/>
    <property type="evidence" value="ECO:0007669"/>
    <property type="project" value="InterPro"/>
</dbReference>
<feature type="transmembrane region" description="Helical" evidence="6">
    <location>
        <begin position="23"/>
        <end position="41"/>
    </location>
</feature>